<feature type="compositionally biased region" description="Acidic residues" evidence="3">
    <location>
        <begin position="767"/>
        <end position="776"/>
    </location>
</feature>
<feature type="compositionally biased region" description="Acidic residues" evidence="3">
    <location>
        <begin position="808"/>
        <end position="825"/>
    </location>
</feature>
<feature type="compositionally biased region" description="Acidic residues" evidence="3">
    <location>
        <begin position="133"/>
        <end position="160"/>
    </location>
</feature>
<feature type="compositionally biased region" description="Basic and acidic residues" evidence="3">
    <location>
        <begin position="883"/>
        <end position="896"/>
    </location>
</feature>
<dbReference type="EMBL" id="JAHLVD010000007">
    <property type="protein sequence ID" value="KAG7849311.1"/>
    <property type="molecule type" value="Genomic_DNA"/>
</dbReference>
<keyword evidence="5" id="KW-1185">Reference proteome</keyword>
<comment type="similarity">
    <text evidence="1">Belongs to the SAPS family.</text>
</comment>
<feature type="compositionally biased region" description="Basic and acidic residues" evidence="3">
    <location>
        <begin position="71"/>
        <end position="93"/>
    </location>
</feature>
<evidence type="ECO:0000256" key="3">
    <source>
        <dbReference type="SAM" id="MobiDB-lite"/>
    </source>
</evidence>
<accession>A0ABQ7RW39</accession>
<feature type="compositionally biased region" description="Basic and acidic residues" evidence="3">
    <location>
        <begin position="122"/>
        <end position="132"/>
    </location>
</feature>
<dbReference type="Proteomes" id="UP001197328">
    <property type="component" value="Unassembled WGS sequence"/>
</dbReference>
<evidence type="ECO:0000256" key="1">
    <source>
        <dbReference type="ARBA" id="ARBA00006180"/>
    </source>
</evidence>
<evidence type="ECO:0000313" key="5">
    <source>
        <dbReference type="Proteomes" id="UP001197328"/>
    </source>
</evidence>
<feature type="compositionally biased region" description="Acidic residues" evidence="3">
    <location>
        <begin position="502"/>
        <end position="520"/>
    </location>
</feature>
<proteinExistence type="inferred from homology"/>
<dbReference type="PANTHER" id="PTHR12634">
    <property type="entry name" value="SIT4 YEAST -ASSOCIATING PROTEIN-RELATED"/>
    <property type="match status" value="1"/>
</dbReference>
<gene>
    <name evidence="4" type="ORF">KL940_002993</name>
</gene>
<dbReference type="Pfam" id="PF04499">
    <property type="entry name" value="SAPS"/>
    <property type="match status" value="1"/>
</dbReference>
<organism evidence="4 5">
    <name type="scientific">Pichia angusta</name>
    <name type="common">Yeast</name>
    <name type="synonym">Hansenula polymorpha</name>
    <dbReference type="NCBI Taxonomy" id="870730"/>
    <lineage>
        <taxon>Eukaryota</taxon>
        <taxon>Fungi</taxon>
        <taxon>Dikarya</taxon>
        <taxon>Ascomycota</taxon>
        <taxon>Saccharomycotina</taxon>
        <taxon>Pichiomycetes</taxon>
        <taxon>Pichiales</taxon>
        <taxon>Pichiaceae</taxon>
        <taxon>Ogataea</taxon>
    </lineage>
</organism>
<name>A0ABQ7RW39_PICAN</name>
<dbReference type="InterPro" id="IPR007587">
    <property type="entry name" value="SAPS"/>
</dbReference>
<keyword evidence="2" id="KW-0131">Cell cycle</keyword>
<protein>
    <submittedName>
        <fullName evidence="4">Uncharacterized protein</fullName>
    </submittedName>
</protein>
<reference evidence="4 5" key="1">
    <citation type="journal article" date="2021" name="G3 (Bethesda)">
        <title>Genomic diversity, chromosomal rearrangements, and interspecies hybridization in the ogataea polymorpha species complex.</title>
        <authorList>
            <person name="Hanson S.J."/>
            <person name="Cinneide E.O."/>
            <person name="Salzberg L.I."/>
            <person name="Wolfe K.H."/>
            <person name="McGowan J."/>
            <person name="Fitzpatrick D.A."/>
            <person name="Matlin K."/>
        </authorList>
    </citation>
    <scope>NUCLEOTIDE SEQUENCE [LARGE SCALE GENOMIC DNA]</scope>
    <source>
        <strain evidence="4">51-138</strain>
    </source>
</reference>
<comment type="caution">
    <text evidence="4">The sequence shown here is derived from an EMBL/GenBank/DDBJ whole genome shotgun (WGS) entry which is preliminary data.</text>
</comment>
<feature type="region of interest" description="Disordered" evidence="3">
    <location>
        <begin position="499"/>
        <end position="539"/>
    </location>
</feature>
<feature type="compositionally biased region" description="Acidic residues" evidence="3">
    <location>
        <begin position="94"/>
        <end position="104"/>
    </location>
</feature>
<dbReference type="PANTHER" id="PTHR12634:SF8">
    <property type="entry name" value="FIERY MOUNTAIN, ISOFORM D"/>
    <property type="match status" value="1"/>
</dbReference>
<feature type="region of interest" description="Disordered" evidence="3">
    <location>
        <begin position="71"/>
        <end position="169"/>
    </location>
</feature>
<feature type="region of interest" description="Disordered" evidence="3">
    <location>
        <begin position="761"/>
        <end position="896"/>
    </location>
</feature>
<evidence type="ECO:0000256" key="2">
    <source>
        <dbReference type="ARBA" id="ARBA00023306"/>
    </source>
</evidence>
<sequence length="896" mass="102299">MSGFWKFTSNYASRVTKILEQPDFTLEDLLDEQETIPELLASNAKLVEYLREPEVMEKLVDYIVEDDKYQRELEKEMEGDTDAKEETDTHESEAVDEVEESEQGEPEHERDSESGSDSDSESVEKDDSKDDDQLGDDDTESFGEINMDDEEEEEEEEEETPAERHSRRAQVAAEILSVDVWSLTDAFMETPHLIEKLWSILDKPAPLPIFLATYFMKINEHLLDMKMDEMIQFILQDSHLIERFMRHIDTPPLMDFLLKVISTDKPDSSTGVIEVMKDQDLIPSLINFLGPDVPSSTQSAAGDFLKAFITISANNAENTTIGPNELSRQLVSEPMVRELAKQMLCGGTGLSNGVGIVIEIIRKNNSDYDAIPVVYITIESHPPTPRDPIYLGTLVKVFAEYMAQFTEMLERKVDKVLETPFGQIEPLGFERFKICELVAELIHCSNMALLNHEKGEEIVRERDLAREILIQKQKELRNSEDQGSDDEVDISREVQNLNLGVSEDDGEKDEPNENNYDEMNEESRFDENEKTLNPDDYDENEQLLRNNPVVGDQLKIALYDNNVIVTILQMFFKFPWNNFLHNVVFDIVQQILNASMDIGYNKYLAIDLFDRGSITKLIIDGHNKCLDYEEQTDLRLGYMGHLTLIAEEVVKFTSLHLPNGKASVIEESVMNPEWTHYVNEILVETRNKYNAVLGNDEDLDEEDYPQHHQLQLDPDQDHDLSLYQRDYDIDAEDLDEKNEEQELDSDQFSRYITQQMTSNVQDKFGSSDEDSEDEDGQQTGSDSAYDKNLVSSSIGGHPYHQMSADEGPAQDEDEYDEDDYEDPNDDGQSYVKENHPLYQADGSLNYQVGTPGVSELAMSDSDSDNEDLIGQGHDNEVDDSDYAETHRLGRSTSKLE</sequence>
<evidence type="ECO:0000313" key="4">
    <source>
        <dbReference type="EMBL" id="KAG7849311.1"/>
    </source>
</evidence>
<feature type="compositionally biased region" description="Basic and acidic residues" evidence="3">
    <location>
        <begin position="521"/>
        <end position="533"/>
    </location>
</feature>